<evidence type="ECO:0000313" key="3">
    <source>
        <dbReference type="Proteomes" id="UP000287651"/>
    </source>
</evidence>
<reference evidence="2 3" key="1">
    <citation type="journal article" date="2014" name="Agronomy (Basel)">
        <title>A Draft Genome Sequence for Ensete ventricosum, the Drought-Tolerant Tree Against Hunger.</title>
        <authorList>
            <person name="Harrison J."/>
            <person name="Moore K.A."/>
            <person name="Paszkiewicz K."/>
            <person name="Jones T."/>
            <person name="Grant M."/>
            <person name="Ambacheew D."/>
            <person name="Muzemil S."/>
            <person name="Studholme D.J."/>
        </authorList>
    </citation>
    <scope>NUCLEOTIDE SEQUENCE [LARGE SCALE GENOMIC DNA]</scope>
</reference>
<dbReference type="Proteomes" id="UP000287651">
    <property type="component" value="Unassembled WGS sequence"/>
</dbReference>
<sequence length="192" mass="20959">MYRLTHAIGGLCGLTARMNASQEIRATLATILMPLKTSHPPPGGRRRLVEVCRLVLGNRRSHAVPSASASTNCEIIYGSEAYGHLKTRKPPPCRRASYGTAAAAASTQGPRKSLRGFEPPAPSIHRDDEEVDSGTGERLGTARRTRPDPSPRERRTISRAVAHDKQRPFFGKGEAETGRSGRMANRKRARVL</sequence>
<gene>
    <name evidence="2" type="ORF">B296_00058044</name>
</gene>
<protein>
    <submittedName>
        <fullName evidence="2">Uncharacterized protein</fullName>
    </submittedName>
</protein>
<feature type="compositionally biased region" description="Basic and acidic residues" evidence="1">
    <location>
        <begin position="145"/>
        <end position="179"/>
    </location>
</feature>
<dbReference type="EMBL" id="AMZH03022103">
    <property type="protein sequence ID" value="RRT37599.1"/>
    <property type="molecule type" value="Genomic_DNA"/>
</dbReference>
<comment type="caution">
    <text evidence="2">The sequence shown here is derived from an EMBL/GenBank/DDBJ whole genome shotgun (WGS) entry which is preliminary data.</text>
</comment>
<dbReference type="AlphaFoldDB" id="A0A426XDP3"/>
<evidence type="ECO:0000256" key="1">
    <source>
        <dbReference type="SAM" id="MobiDB-lite"/>
    </source>
</evidence>
<accession>A0A426XDP3</accession>
<feature type="region of interest" description="Disordered" evidence="1">
    <location>
        <begin position="87"/>
        <end position="192"/>
    </location>
</feature>
<name>A0A426XDP3_ENSVE</name>
<proteinExistence type="predicted"/>
<evidence type="ECO:0000313" key="2">
    <source>
        <dbReference type="EMBL" id="RRT37599.1"/>
    </source>
</evidence>
<organism evidence="2 3">
    <name type="scientific">Ensete ventricosum</name>
    <name type="common">Abyssinian banana</name>
    <name type="synonym">Musa ensete</name>
    <dbReference type="NCBI Taxonomy" id="4639"/>
    <lineage>
        <taxon>Eukaryota</taxon>
        <taxon>Viridiplantae</taxon>
        <taxon>Streptophyta</taxon>
        <taxon>Embryophyta</taxon>
        <taxon>Tracheophyta</taxon>
        <taxon>Spermatophyta</taxon>
        <taxon>Magnoliopsida</taxon>
        <taxon>Liliopsida</taxon>
        <taxon>Zingiberales</taxon>
        <taxon>Musaceae</taxon>
        <taxon>Ensete</taxon>
    </lineage>
</organism>